<keyword evidence="2 5" id="KW-0689">Ribosomal protein</keyword>
<dbReference type="PANTHER" id="PTHR35534">
    <property type="entry name" value="50S RIBOSOMAL PROTEIN L32"/>
    <property type="match status" value="1"/>
</dbReference>
<dbReference type="InterPro" id="IPR002677">
    <property type="entry name" value="Ribosomal_bL32"/>
</dbReference>
<reference evidence="6" key="1">
    <citation type="journal article" date="2020" name="mSystems">
        <title>Genome- and Community-Level Interaction Insights into Carbon Utilization and Element Cycling Functions of Hydrothermarchaeota in Hydrothermal Sediment.</title>
        <authorList>
            <person name="Zhou Z."/>
            <person name="Liu Y."/>
            <person name="Xu W."/>
            <person name="Pan J."/>
            <person name="Luo Z.H."/>
            <person name="Li M."/>
        </authorList>
    </citation>
    <scope>NUCLEOTIDE SEQUENCE [LARGE SCALE GENOMIC DNA]</scope>
    <source>
        <strain evidence="6">SpSt-81</strain>
    </source>
</reference>
<dbReference type="HAMAP" id="MF_00340">
    <property type="entry name" value="Ribosomal_bL32"/>
    <property type="match status" value="1"/>
</dbReference>
<evidence type="ECO:0000313" key="6">
    <source>
        <dbReference type="EMBL" id="HFX13582.1"/>
    </source>
</evidence>
<evidence type="ECO:0000256" key="2">
    <source>
        <dbReference type="ARBA" id="ARBA00022980"/>
    </source>
</evidence>
<evidence type="ECO:0000256" key="4">
    <source>
        <dbReference type="ARBA" id="ARBA00035178"/>
    </source>
</evidence>
<dbReference type="GO" id="GO:0015934">
    <property type="term" value="C:large ribosomal subunit"/>
    <property type="evidence" value="ECO:0007669"/>
    <property type="project" value="InterPro"/>
</dbReference>
<proteinExistence type="inferred from homology"/>
<dbReference type="GO" id="GO:0003735">
    <property type="term" value="F:structural constituent of ribosome"/>
    <property type="evidence" value="ECO:0007669"/>
    <property type="project" value="InterPro"/>
</dbReference>
<evidence type="ECO:0000256" key="5">
    <source>
        <dbReference type="HAMAP-Rule" id="MF_00340"/>
    </source>
</evidence>
<evidence type="ECO:0000256" key="3">
    <source>
        <dbReference type="ARBA" id="ARBA00023274"/>
    </source>
</evidence>
<organism evidence="6">
    <name type="scientific">Dictyoglomus thermophilum</name>
    <dbReference type="NCBI Taxonomy" id="14"/>
    <lineage>
        <taxon>Bacteria</taxon>
        <taxon>Pseudomonadati</taxon>
        <taxon>Dictyoglomota</taxon>
        <taxon>Dictyoglomia</taxon>
        <taxon>Dictyoglomales</taxon>
        <taxon>Dictyoglomaceae</taxon>
        <taxon>Dictyoglomus</taxon>
    </lineage>
</organism>
<keyword evidence="3 5" id="KW-0687">Ribonucleoprotein</keyword>
<protein>
    <recommendedName>
        <fullName evidence="4 5">Large ribosomal subunit protein bL32</fullName>
    </recommendedName>
</protein>
<comment type="similarity">
    <text evidence="1 5">Belongs to the bacterial ribosomal protein bL32 family.</text>
</comment>
<gene>
    <name evidence="5" type="primary">rpmF</name>
    <name evidence="6" type="ORF">ENW00_05415</name>
</gene>
<dbReference type="SUPFAM" id="SSF57829">
    <property type="entry name" value="Zn-binding ribosomal proteins"/>
    <property type="match status" value="1"/>
</dbReference>
<dbReference type="AlphaFoldDB" id="A0A7C3RR73"/>
<dbReference type="Pfam" id="PF01783">
    <property type="entry name" value="Ribosomal_L32p"/>
    <property type="match status" value="1"/>
</dbReference>
<sequence>MGLPKKKLSTTRRDRRWVRYKLSGVALVECSHCHKMIRPHRICPFCGYYEGREVLKVKEEKEE</sequence>
<dbReference type="GO" id="GO:0006412">
    <property type="term" value="P:translation"/>
    <property type="evidence" value="ECO:0007669"/>
    <property type="project" value="UniProtKB-UniRule"/>
</dbReference>
<evidence type="ECO:0000256" key="1">
    <source>
        <dbReference type="ARBA" id="ARBA00008560"/>
    </source>
</evidence>
<comment type="caution">
    <text evidence="6">The sequence shown here is derived from an EMBL/GenBank/DDBJ whole genome shotgun (WGS) entry which is preliminary data.</text>
</comment>
<dbReference type="EMBL" id="DTIN01000015">
    <property type="protein sequence ID" value="HFX13582.1"/>
    <property type="molecule type" value="Genomic_DNA"/>
</dbReference>
<dbReference type="InterPro" id="IPR044957">
    <property type="entry name" value="Ribosomal_bL32_bact"/>
</dbReference>
<dbReference type="NCBIfam" id="TIGR01031">
    <property type="entry name" value="rpmF_bact"/>
    <property type="match status" value="1"/>
</dbReference>
<name>A0A7C3RR73_DICTH</name>
<accession>A0A7C3RR73</accession>
<dbReference type="InterPro" id="IPR011332">
    <property type="entry name" value="Ribosomal_zn-bd"/>
</dbReference>
<dbReference type="PANTHER" id="PTHR35534:SF1">
    <property type="entry name" value="LARGE RIBOSOMAL SUBUNIT PROTEIN BL32"/>
    <property type="match status" value="1"/>
</dbReference>